<dbReference type="PROSITE" id="PS50166">
    <property type="entry name" value="IMPORTIN_B_NT"/>
    <property type="match status" value="1"/>
</dbReference>
<keyword evidence="3" id="KW-0813">Transport</keyword>
<comment type="subcellular location">
    <subcellularLocation>
        <location evidence="2">Cytoplasm</location>
    </subcellularLocation>
    <subcellularLocation>
        <location evidence="1">Nucleus</location>
    </subcellularLocation>
</comment>
<dbReference type="GO" id="GO:0006606">
    <property type="term" value="P:protein import into nucleus"/>
    <property type="evidence" value="ECO:0007669"/>
    <property type="project" value="TreeGrafter"/>
</dbReference>
<keyword evidence="5" id="KW-0653">Protein transport</keyword>
<sequence length="1043" mass="120121">MDVESLLQCFACTLDPNAGVRADAEQHLKRESSRPGFLGACLDIIASNNIPDNIKMSTSLYFKNRSVYGWSGNSVNRNETINFEIDNDEKPVIKDSLISTMLECSKNSPGCIRVLKSALAVIIAEEYPYGRWDSLLPKALELVSSDDMDTAYVGLLCLSEIFRTYRWKDNDSRQELEHLILQYFPDLLRYANERLLNDGRNMENPKIGEMLKLVLKIYKFVTYHDLPFTLQKNDMLIPWANLFVAIVQTPLSQQTLFIEDKETRKQNPWVKCKKWSYAILYRLFQRYASDSLTRKFEYEEFKVVFRDEFFPNFLQLLFQQIEQWGSGQLWLSDACIYYILSFIEQAIVQKHTWKLIKEHYDTILEYIIFPLLTPDEDTLDSFENDPQEYIHRNLELWDDSYSPDLAAASLLTTAVNKRGKSTLEPTLKFVIKNLQANVGELPNLQSAVKVESCLRIFSCIIDRLTVNNSPYMGQMGNFLKDFVFPFFNSPHGFLKARVCEICSKVGDVDFDDSTMIDVIYSGIMRCLNDETNALPVQLQAALALQTFIHDEKFQQALSTVVLPTMQKLLSLSNEFESDTISGVMQDFVEQFAEQLQPFGVELMNTLVQQFLKLAIDLNEAANVDPNCLAESEEMPDETDKQMAALGILSTTISILLSFESSPEIVKNLEQSFYPAAEFILNNNIEDFYRECCEFVENSSFLLRSISPISWKILELIGQANRKEDSMISFYLEDFMLVLNNYLMYGKEELKKNEFYSRIMWEIYQKSAITEESDLDELVITFDLSQKLILALEDHLPPHHRQRFLEDAINAIVQEKEILKKNVVFGVSAFNVIIASIVSSPLLTLQFLQHHNCLELFFETWLSFYAPNVKRTYDIKLSILALLSMICQITPESFEQLSMKSVAQILPSTMIGLISRFPAALQQMEARRKEYTTDSFKTESFNDWENEEDADADDDQQLREQLELFKGDSDVLKFVNGQSFNDEEDFDTLEEDPLTGSILDPINVYDILKTSMNGLRDSNITNYTAIIQTMTPDDRNVLSQLLLL</sequence>
<feature type="domain" description="Importin N-terminal" evidence="7">
    <location>
        <begin position="24"/>
        <end position="103"/>
    </location>
</feature>
<keyword evidence="6" id="KW-0539">Nucleus</keyword>
<evidence type="ECO:0000259" key="7">
    <source>
        <dbReference type="PROSITE" id="PS50166"/>
    </source>
</evidence>
<evidence type="ECO:0000256" key="6">
    <source>
        <dbReference type="ARBA" id="ARBA00023242"/>
    </source>
</evidence>
<accession>A0A7H9HU87</accession>
<dbReference type="GO" id="GO:0031267">
    <property type="term" value="F:small GTPase binding"/>
    <property type="evidence" value="ECO:0007669"/>
    <property type="project" value="InterPro"/>
</dbReference>
<dbReference type="SMART" id="SM00913">
    <property type="entry name" value="IBN_N"/>
    <property type="match status" value="1"/>
</dbReference>
<reference evidence="8 9" key="1">
    <citation type="submission" date="2020-06" db="EMBL/GenBank/DDBJ databases">
        <title>The yeast mating-type switching endonuclease HO is a domesticated member of an unorthodox homing genetic element family.</title>
        <authorList>
            <person name="Coughlan A.Y."/>
            <person name="Lombardi L."/>
            <person name="Braun-Galleani S."/>
            <person name="Martos A.R."/>
            <person name="Galeote V."/>
            <person name="Bigey F."/>
            <person name="Dequin S."/>
            <person name="Byrne K.P."/>
            <person name="Wolfe K.H."/>
        </authorList>
    </citation>
    <scope>NUCLEOTIDE SEQUENCE [LARGE SCALE GENOMIC DNA]</scope>
    <source>
        <strain evidence="8 9">CBS2947</strain>
    </source>
</reference>
<organism evidence="8 9">
    <name type="scientific">Torulaspora globosa</name>
    <dbReference type="NCBI Taxonomy" id="48254"/>
    <lineage>
        <taxon>Eukaryota</taxon>
        <taxon>Fungi</taxon>
        <taxon>Dikarya</taxon>
        <taxon>Ascomycota</taxon>
        <taxon>Saccharomycotina</taxon>
        <taxon>Saccharomycetes</taxon>
        <taxon>Saccharomycetales</taxon>
        <taxon>Saccharomycetaceae</taxon>
        <taxon>Torulaspora</taxon>
    </lineage>
</organism>
<dbReference type="GO" id="GO:0005635">
    <property type="term" value="C:nuclear envelope"/>
    <property type="evidence" value="ECO:0007669"/>
    <property type="project" value="TreeGrafter"/>
</dbReference>
<dbReference type="GO" id="GO:0005829">
    <property type="term" value="C:cytosol"/>
    <property type="evidence" value="ECO:0007669"/>
    <property type="project" value="TreeGrafter"/>
</dbReference>
<dbReference type="InterPro" id="IPR001494">
    <property type="entry name" value="Importin-beta_N"/>
</dbReference>
<gene>
    <name evidence="8" type="ORF">HG537_0C06240</name>
</gene>
<dbReference type="Proteomes" id="UP000510647">
    <property type="component" value="Chromosome 3"/>
</dbReference>
<dbReference type="SUPFAM" id="SSF48371">
    <property type="entry name" value="ARM repeat"/>
    <property type="match status" value="1"/>
</dbReference>
<dbReference type="FunFam" id="1.25.10.10:FF:000244">
    <property type="entry name" value="Nonsense-mediated mRNA decay protein"/>
    <property type="match status" value="1"/>
</dbReference>
<dbReference type="PANTHER" id="PTHR10997:SF18">
    <property type="entry name" value="D-IMPORTIN 7_RANBP7"/>
    <property type="match status" value="1"/>
</dbReference>
<keyword evidence="9" id="KW-1185">Reference proteome</keyword>
<dbReference type="InterPro" id="IPR016024">
    <property type="entry name" value="ARM-type_fold"/>
</dbReference>
<dbReference type="Pfam" id="PF03810">
    <property type="entry name" value="IBN_N"/>
    <property type="match status" value="1"/>
</dbReference>
<dbReference type="Gene3D" id="1.25.10.10">
    <property type="entry name" value="Leucine-rich Repeat Variant"/>
    <property type="match status" value="1"/>
</dbReference>
<protein>
    <recommendedName>
        <fullName evidence="7">Importin N-terminal domain-containing protein</fullName>
    </recommendedName>
</protein>
<dbReference type="EMBL" id="CP059269">
    <property type="protein sequence ID" value="QLQ79975.1"/>
    <property type="molecule type" value="Genomic_DNA"/>
</dbReference>
<keyword evidence="4" id="KW-0963">Cytoplasm</keyword>
<evidence type="ECO:0000256" key="2">
    <source>
        <dbReference type="ARBA" id="ARBA00004496"/>
    </source>
</evidence>
<name>A0A7H9HU87_9SACH</name>
<evidence type="ECO:0000256" key="4">
    <source>
        <dbReference type="ARBA" id="ARBA00022490"/>
    </source>
</evidence>
<evidence type="ECO:0000313" key="8">
    <source>
        <dbReference type="EMBL" id="QLQ79975.1"/>
    </source>
</evidence>
<dbReference type="PANTHER" id="PTHR10997">
    <property type="entry name" value="IMPORTIN-7, 8, 11"/>
    <property type="match status" value="1"/>
</dbReference>
<proteinExistence type="predicted"/>
<evidence type="ECO:0000256" key="1">
    <source>
        <dbReference type="ARBA" id="ARBA00004123"/>
    </source>
</evidence>
<evidence type="ECO:0000256" key="5">
    <source>
        <dbReference type="ARBA" id="ARBA00022927"/>
    </source>
</evidence>
<evidence type="ECO:0000313" key="9">
    <source>
        <dbReference type="Proteomes" id="UP000510647"/>
    </source>
</evidence>
<dbReference type="AlphaFoldDB" id="A0A7H9HU87"/>
<dbReference type="InterPro" id="IPR011989">
    <property type="entry name" value="ARM-like"/>
</dbReference>
<dbReference type="OrthoDB" id="760868at2759"/>
<evidence type="ECO:0000256" key="3">
    <source>
        <dbReference type="ARBA" id="ARBA00022448"/>
    </source>
</evidence>